<reference evidence="3 4" key="1">
    <citation type="submission" date="2024-05" db="EMBL/GenBank/DDBJ databases">
        <authorList>
            <person name="Haq I."/>
            <person name="Ullah Z."/>
            <person name="Ahmad R."/>
            <person name="Li M."/>
            <person name="Tong Y."/>
        </authorList>
    </citation>
    <scope>NUCLEOTIDE SEQUENCE [LARGE SCALE GENOMIC DNA]</scope>
    <source>
        <strain evidence="3 4">16A2E</strain>
    </source>
</reference>
<protein>
    <submittedName>
        <fullName evidence="3">Phosphatase PAP2 family protein</fullName>
    </submittedName>
</protein>
<keyword evidence="1" id="KW-0472">Membrane</keyword>
<dbReference type="PANTHER" id="PTHR14969">
    <property type="entry name" value="SPHINGOSINE-1-PHOSPHATE PHOSPHOHYDROLASE"/>
    <property type="match status" value="1"/>
</dbReference>
<keyword evidence="4" id="KW-1185">Reference proteome</keyword>
<dbReference type="PANTHER" id="PTHR14969:SF13">
    <property type="entry name" value="AT30094P"/>
    <property type="match status" value="1"/>
</dbReference>
<evidence type="ECO:0000313" key="3">
    <source>
        <dbReference type="EMBL" id="MEN2767709.1"/>
    </source>
</evidence>
<dbReference type="SMART" id="SM00014">
    <property type="entry name" value="acidPPc"/>
    <property type="match status" value="1"/>
</dbReference>
<keyword evidence="1" id="KW-1133">Transmembrane helix</keyword>
<dbReference type="InterPro" id="IPR000326">
    <property type="entry name" value="PAP2/HPO"/>
</dbReference>
<accession>A0ABU9XHE9</accession>
<name>A0ABU9XHE9_9BACI</name>
<dbReference type="Gene3D" id="1.20.144.10">
    <property type="entry name" value="Phosphatidic acid phosphatase type 2/haloperoxidase"/>
    <property type="match status" value="2"/>
</dbReference>
<dbReference type="Proteomes" id="UP001444625">
    <property type="component" value="Unassembled WGS sequence"/>
</dbReference>
<feature type="transmembrane region" description="Helical" evidence="1">
    <location>
        <begin position="6"/>
        <end position="24"/>
    </location>
</feature>
<feature type="domain" description="Phosphatidic acid phosphatase type 2/haloperoxidase" evidence="2">
    <location>
        <begin position="85"/>
        <end position="199"/>
    </location>
</feature>
<feature type="transmembrane region" description="Helical" evidence="1">
    <location>
        <begin position="65"/>
        <end position="85"/>
    </location>
</feature>
<dbReference type="Pfam" id="PF01569">
    <property type="entry name" value="PAP2"/>
    <property type="match status" value="1"/>
</dbReference>
<dbReference type="RefSeq" id="WP_345825176.1">
    <property type="nucleotide sequence ID" value="NZ_JBDIML010000003.1"/>
</dbReference>
<comment type="caution">
    <text evidence="3">The sequence shown here is derived from an EMBL/GenBank/DDBJ whole genome shotgun (WGS) entry which is preliminary data.</text>
</comment>
<dbReference type="InterPro" id="IPR036938">
    <property type="entry name" value="PAP2/HPO_sf"/>
</dbReference>
<dbReference type="EMBL" id="JBDIML010000003">
    <property type="protein sequence ID" value="MEN2767709.1"/>
    <property type="molecule type" value="Genomic_DNA"/>
</dbReference>
<feature type="transmembrane region" description="Helical" evidence="1">
    <location>
        <begin position="184"/>
        <end position="205"/>
    </location>
</feature>
<proteinExistence type="predicted"/>
<organism evidence="3 4">
    <name type="scientific">Ornithinibacillus xuwenensis</name>
    <dbReference type="NCBI Taxonomy" id="3144668"/>
    <lineage>
        <taxon>Bacteria</taxon>
        <taxon>Bacillati</taxon>
        <taxon>Bacillota</taxon>
        <taxon>Bacilli</taxon>
        <taxon>Bacillales</taxon>
        <taxon>Bacillaceae</taxon>
        <taxon>Ornithinibacillus</taxon>
    </lineage>
</organism>
<evidence type="ECO:0000259" key="2">
    <source>
        <dbReference type="SMART" id="SM00014"/>
    </source>
</evidence>
<keyword evidence="1" id="KW-0812">Transmembrane</keyword>
<feature type="transmembrane region" description="Helical" evidence="1">
    <location>
        <begin position="153"/>
        <end position="172"/>
    </location>
</feature>
<sequence>MKKRNIVIISFFTVMLIVIGIWVVKIMQGEIPYIDQWTRSLVSTFPDTYTYDFFREVTNLGSKQFMYPFTGVMVVILIIIFRDWLPGVIFGAGIFATHEFNKLIKLIVGRDRPSILEEANAVGESFPSGHAMIPMVCYGLLSYFLAKKLKSTKIILALQAFFGLLVLLIGISRYVINVHFLTDIVAGFIIGFLCLLALIYLYEFIQRKRNRSKV</sequence>
<dbReference type="SUPFAM" id="SSF48317">
    <property type="entry name" value="Acid phosphatase/Vanadium-dependent haloperoxidase"/>
    <property type="match status" value="1"/>
</dbReference>
<dbReference type="CDD" id="cd03392">
    <property type="entry name" value="PAP2_like_2"/>
    <property type="match status" value="1"/>
</dbReference>
<evidence type="ECO:0000256" key="1">
    <source>
        <dbReference type="SAM" id="Phobius"/>
    </source>
</evidence>
<evidence type="ECO:0000313" key="4">
    <source>
        <dbReference type="Proteomes" id="UP001444625"/>
    </source>
</evidence>
<gene>
    <name evidence="3" type="ORF">ABC228_10955</name>
</gene>